<dbReference type="EMBL" id="BKCJ010006951">
    <property type="protein sequence ID" value="GEU74786.1"/>
    <property type="molecule type" value="Genomic_DNA"/>
</dbReference>
<organism evidence="1">
    <name type="scientific">Tanacetum cinerariifolium</name>
    <name type="common">Dalmatian daisy</name>
    <name type="synonym">Chrysanthemum cinerariifolium</name>
    <dbReference type="NCBI Taxonomy" id="118510"/>
    <lineage>
        <taxon>Eukaryota</taxon>
        <taxon>Viridiplantae</taxon>
        <taxon>Streptophyta</taxon>
        <taxon>Embryophyta</taxon>
        <taxon>Tracheophyta</taxon>
        <taxon>Spermatophyta</taxon>
        <taxon>Magnoliopsida</taxon>
        <taxon>eudicotyledons</taxon>
        <taxon>Gunneridae</taxon>
        <taxon>Pentapetalae</taxon>
        <taxon>asterids</taxon>
        <taxon>campanulids</taxon>
        <taxon>Asterales</taxon>
        <taxon>Asteraceae</taxon>
        <taxon>Asteroideae</taxon>
        <taxon>Anthemideae</taxon>
        <taxon>Anthemidinae</taxon>
        <taxon>Tanacetum</taxon>
    </lineage>
</organism>
<evidence type="ECO:0000313" key="1">
    <source>
        <dbReference type="EMBL" id="GEU74786.1"/>
    </source>
</evidence>
<reference evidence="1" key="1">
    <citation type="journal article" date="2019" name="Sci. Rep.">
        <title>Draft genome of Tanacetum cinerariifolium, the natural source of mosquito coil.</title>
        <authorList>
            <person name="Yamashiro T."/>
            <person name="Shiraishi A."/>
            <person name="Satake H."/>
            <person name="Nakayama K."/>
        </authorList>
    </citation>
    <scope>NUCLEOTIDE SEQUENCE</scope>
</reference>
<dbReference type="AlphaFoldDB" id="A0A6L2ML95"/>
<dbReference type="PANTHER" id="PTHR34072:SF57">
    <property type="entry name" value="RNA-DIRECTED DNA POLYMERASE"/>
    <property type="match status" value="1"/>
</dbReference>
<accession>A0A6L2ML95</accession>
<dbReference type="InterPro" id="IPR043502">
    <property type="entry name" value="DNA/RNA_pol_sf"/>
</dbReference>
<protein>
    <recommendedName>
        <fullName evidence="2">Reverse transcriptase domain-containing protein</fullName>
    </recommendedName>
</protein>
<comment type="caution">
    <text evidence="1">The sequence shown here is derived from an EMBL/GenBank/DDBJ whole genome shotgun (WGS) entry which is preliminary data.</text>
</comment>
<sequence length="142" mass="16747">MCKDFMEVFMDEFFVFGNSFDSCLNNLSKRPARCEETNLVLNWEKCHFMVKEGIVLGHKISKAVIELKKAKDTKPRLIRWFLLLQEFTIKIKDKNRSENLATDHRSRLENPELEELDEDAIRDSFPDEHLMVINIKEAETDP</sequence>
<dbReference type="Gene3D" id="3.30.70.270">
    <property type="match status" value="1"/>
</dbReference>
<evidence type="ECO:0008006" key="2">
    <source>
        <dbReference type="Google" id="ProtNLM"/>
    </source>
</evidence>
<dbReference type="SUPFAM" id="SSF56672">
    <property type="entry name" value="DNA/RNA polymerases"/>
    <property type="match status" value="1"/>
</dbReference>
<proteinExistence type="predicted"/>
<gene>
    <name evidence="1" type="ORF">Tci_046764</name>
</gene>
<name>A0A6L2ML95_TANCI</name>
<dbReference type="InterPro" id="IPR043128">
    <property type="entry name" value="Rev_trsase/Diguanyl_cyclase"/>
</dbReference>
<dbReference type="PANTHER" id="PTHR34072">
    <property type="entry name" value="ENZYMATIC POLYPROTEIN-RELATED"/>
    <property type="match status" value="1"/>
</dbReference>